<evidence type="ECO:0000313" key="3">
    <source>
        <dbReference type="Proteomes" id="UP000355283"/>
    </source>
</evidence>
<dbReference type="OrthoDB" id="1106148at2759"/>
<protein>
    <recommendedName>
        <fullName evidence="4">CHCH domain-containing protein</fullName>
    </recommendedName>
</protein>
<reference evidence="2 3" key="1">
    <citation type="submission" date="2019-01" db="EMBL/GenBank/DDBJ databases">
        <title>Nuclear Genome Assembly of the Microalgal Biofuel strain Nannochloropsis salina CCMP1776.</title>
        <authorList>
            <person name="Hovde B."/>
        </authorList>
    </citation>
    <scope>NUCLEOTIDE SEQUENCE [LARGE SCALE GENOMIC DNA]</scope>
    <source>
        <strain evidence="2 3">CCMP1776</strain>
    </source>
</reference>
<feature type="region of interest" description="Disordered" evidence="1">
    <location>
        <begin position="78"/>
        <end position="109"/>
    </location>
</feature>
<keyword evidence="3" id="KW-1185">Reference proteome</keyword>
<dbReference type="GO" id="GO:0007005">
    <property type="term" value="P:mitochondrion organization"/>
    <property type="evidence" value="ECO:0007669"/>
    <property type="project" value="InterPro"/>
</dbReference>
<dbReference type="PANTHER" id="PTHR13523:SF2">
    <property type="entry name" value="COILED-COIL-HELIX-COILED-COIL-HELIX DOMAIN CONTAINING 2, ISOFORM A-RELATED"/>
    <property type="match status" value="1"/>
</dbReference>
<feature type="compositionally biased region" description="Low complexity" evidence="1">
    <location>
        <begin position="78"/>
        <end position="106"/>
    </location>
</feature>
<feature type="region of interest" description="Disordered" evidence="1">
    <location>
        <begin position="1"/>
        <end position="49"/>
    </location>
</feature>
<dbReference type="GO" id="GO:0005739">
    <property type="term" value="C:mitochondrion"/>
    <property type="evidence" value="ECO:0007669"/>
    <property type="project" value="TreeGrafter"/>
</dbReference>
<dbReference type="SUPFAM" id="SSF47072">
    <property type="entry name" value="Cysteine alpha-hairpin motif"/>
    <property type="match status" value="1"/>
</dbReference>
<dbReference type="AlphaFoldDB" id="A0A4D9CYI4"/>
<organism evidence="2 3">
    <name type="scientific">Nannochloropsis salina CCMP1776</name>
    <dbReference type="NCBI Taxonomy" id="1027361"/>
    <lineage>
        <taxon>Eukaryota</taxon>
        <taxon>Sar</taxon>
        <taxon>Stramenopiles</taxon>
        <taxon>Ochrophyta</taxon>
        <taxon>Eustigmatophyceae</taxon>
        <taxon>Eustigmatales</taxon>
        <taxon>Monodopsidaceae</taxon>
        <taxon>Microchloropsis</taxon>
        <taxon>Microchloropsis salina</taxon>
    </lineage>
</organism>
<evidence type="ECO:0008006" key="4">
    <source>
        <dbReference type="Google" id="ProtNLM"/>
    </source>
</evidence>
<sequence length="150" mass="15412">MARSRSSRPAPARAPARAPPRPSSVPAAPQRSAPPAPHQPQQGGGMMSGFASTIAQGFAFGTGSAVAHRAVGAAAGAFSGDSEAPHQQEAYAQQPAHQQQYAAPAQGGQGPCALDGQNFQACLQANPGNVDACTFLYESLQQCQRQAQFQ</sequence>
<accession>A0A4D9CYI4</accession>
<dbReference type="PANTHER" id="PTHR13523">
    <property type="entry name" value="COILED-COIL-HELIX-COILED-COIL-HELIX DOMAIN CONTAINING 2/NUR77"/>
    <property type="match status" value="1"/>
</dbReference>
<dbReference type="EMBL" id="SDOX01000019">
    <property type="protein sequence ID" value="TFJ84412.1"/>
    <property type="molecule type" value="Genomic_DNA"/>
</dbReference>
<comment type="caution">
    <text evidence="2">The sequence shown here is derived from an EMBL/GenBank/DDBJ whole genome shotgun (WGS) entry which is preliminary data.</text>
</comment>
<proteinExistence type="predicted"/>
<dbReference type="Proteomes" id="UP000355283">
    <property type="component" value="Unassembled WGS sequence"/>
</dbReference>
<gene>
    <name evidence="2" type="ORF">NSK_004397</name>
</gene>
<name>A0A4D9CYI4_9STRA</name>
<evidence type="ECO:0000313" key="2">
    <source>
        <dbReference type="EMBL" id="TFJ84412.1"/>
    </source>
</evidence>
<feature type="compositionally biased region" description="Low complexity" evidence="1">
    <location>
        <begin position="1"/>
        <end position="16"/>
    </location>
</feature>
<evidence type="ECO:0000256" key="1">
    <source>
        <dbReference type="SAM" id="MobiDB-lite"/>
    </source>
</evidence>
<dbReference type="InterPro" id="IPR009069">
    <property type="entry name" value="Cys_alpha_HP_mot_SF"/>
</dbReference>
<dbReference type="InterPro" id="IPR055304">
    <property type="entry name" value="CHCHD2/10-like"/>
</dbReference>
<dbReference type="GO" id="GO:0005634">
    <property type="term" value="C:nucleus"/>
    <property type="evidence" value="ECO:0007669"/>
    <property type="project" value="TreeGrafter"/>
</dbReference>